<proteinExistence type="predicted"/>
<protein>
    <recommendedName>
        <fullName evidence="3">Epoxide hydrolase</fullName>
    </recommendedName>
</protein>
<reference evidence="1" key="1">
    <citation type="submission" date="2025-08" db="UniProtKB">
        <authorList>
            <consortium name="Ensembl"/>
        </authorList>
    </citation>
    <scope>IDENTIFICATION</scope>
</reference>
<organism evidence="1 2">
    <name type="scientific">Cyprinus carpio</name>
    <name type="common">Common carp</name>
    <dbReference type="NCBI Taxonomy" id="7962"/>
    <lineage>
        <taxon>Eukaryota</taxon>
        <taxon>Metazoa</taxon>
        <taxon>Chordata</taxon>
        <taxon>Craniata</taxon>
        <taxon>Vertebrata</taxon>
        <taxon>Euteleostomi</taxon>
        <taxon>Actinopterygii</taxon>
        <taxon>Neopterygii</taxon>
        <taxon>Teleostei</taxon>
        <taxon>Ostariophysi</taxon>
        <taxon>Cypriniformes</taxon>
        <taxon>Cyprinidae</taxon>
        <taxon>Cyprininae</taxon>
        <taxon>Cyprinus</taxon>
    </lineage>
</organism>
<sequence length="62" mass="7043">MWLEILLASVLGFVIYWFVSKDKEETLPLEDGWWGPGVRPTAGEDKTLADGARLAWLLLRVL</sequence>
<dbReference type="AlphaFoldDB" id="A0A8C2FE94"/>
<evidence type="ECO:0000313" key="2">
    <source>
        <dbReference type="Proteomes" id="UP000694701"/>
    </source>
</evidence>
<name>A0A8C2FE94_CYPCA</name>
<dbReference type="Proteomes" id="UP000694701">
    <property type="component" value="Unplaced"/>
</dbReference>
<evidence type="ECO:0000313" key="1">
    <source>
        <dbReference type="Ensembl" id="ENSCCRP00020054179.1"/>
    </source>
</evidence>
<evidence type="ECO:0008006" key="3">
    <source>
        <dbReference type="Google" id="ProtNLM"/>
    </source>
</evidence>
<accession>A0A8C2FE94</accession>
<dbReference type="Ensembl" id="ENSCCRT00020059298.1">
    <property type="protein sequence ID" value="ENSCCRP00020054179.1"/>
    <property type="gene ID" value="ENSCCRG00020024635.1"/>
</dbReference>